<feature type="domain" description="Sushi" evidence="16">
    <location>
        <begin position="2584"/>
        <end position="2644"/>
    </location>
</feature>
<dbReference type="CDD" id="cd00033">
    <property type="entry name" value="CCP"/>
    <property type="match status" value="4"/>
</dbReference>
<feature type="repeat" description="LDL-receptor class B" evidence="9">
    <location>
        <begin position="2048"/>
        <end position="2091"/>
    </location>
</feature>
<evidence type="ECO:0000256" key="8">
    <source>
        <dbReference type="PROSITE-ProRule" id="PRU00302"/>
    </source>
</evidence>
<dbReference type="Gene3D" id="3.10.250.10">
    <property type="entry name" value="SRCR-like domain"/>
    <property type="match status" value="17"/>
</dbReference>
<evidence type="ECO:0000259" key="15">
    <source>
        <dbReference type="PROSITE" id="PS50835"/>
    </source>
</evidence>
<comment type="caution">
    <text evidence="17">The sequence shown here is derived from an EMBL/GenBank/DDBJ whole genome shotgun (WGS) entry which is preliminary data.</text>
</comment>
<evidence type="ECO:0000259" key="14">
    <source>
        <dbReference type="PROSITE" id="PS50825"/>
    </source>
</evidence>
<feature type="disulfide bond" evidence="7">
    <location>
        <begin position="649"/>
        <end position="659"/>
    </location>
</feature>
<comment type="caution">
    <text evidence="7">Lacks conserved residue(s) required for the propagation of feature annotation.</text>
</comment>
<keyword evidence="2 12" id="KW-0732">Signal</keyword>
<evidence type="ECO:0000256" key="5">
    <source>
        <dbReference type="ARBA" id="ARBA00023170"/>
    </source>
</evidence>
<dbReference type="PROSITE" id="PS00420">
    <property type="entry name" value="SRCR_1"/>
    <property type="match status" value="7"/>
</dbReference>
<evidence type="ECO:0000256" key="12">
    <source>
        <dbReference type="SAM" id="SignalP"/>
    </source>
</evidence>
<feature type="disulfide bond" evidence="7">
    <location>
        <begin position="869"/>
        <end position="879"/>
    </location>
</feature>
<feature type="disulfide bond" evidence="7">
    <location>
        <begin position="1202"/>
        <end position="1212"/>
    </location>
</feature>
<keyword evidence="8" id="KW-0768">Sushi</keyword>
<evidence type="ECO:0000259" key="13">
    <source>
        <dbReference type="PROSITE" id="PS50287"/>
    </source>
</evidence>
<dbReference type="FunFam" id="3.10.250.10:FF:000001">
    <property type="entry name" value="Lysyl oxidase 4 isoform X1"/>
    <property type="match status" value="5"/>
</dbReference>
<feature type="domain" description="SRCR" evidence="13">
    <location>
        <begin position="257"/>
        <end position="354"/>
    </location>
</feature>
<dbReference type="SMART" id="SM00135">
    <property type="entry name" value="LY"/>
    <property type="match status" value="5"/>
</dbReference>
<dbReference type="InterPro" id="IPR000436">
    <property type="entry name" value="Sushi_SCR_CCP_dom"/>
</dbReference>
<feature type="domain" description="SRCR" evidence="13">
    <location>
        <begin position="1682"/>
        <end position="1785"/>
    </location>
</feature>
<evidence type="ECO:0000256" key="7">
    <source>
        <dbReference type="PROSITE-ProRule" id="PRU00196"/>
    </source>
</evidence>
<feature type="domain" description="SRCR" evidence="13">
    <location>
        <begin position="141"/>
        <end position="246"/>
    </location>
</feature>
<evidence type="ECO:0000256" key="2">
    <source>
        <dbReference type="ARBA" id="ARBA00022729"/>
    </source>
</evidence>
<dbReference type="Pfam" id="PF02494">
    <property type="entry name" value="HYR"/>
    <property type="match status" value="2"/>
</dbReference>
<sequence>MVSRERITFFVVAVVVSLLAIAESQADGTLRLVGGDRPTNGRVEIFFNNTWGTICDDGWNIQAATVVCKQLQHTSHSYQAKTRAYYGSGTGQIWLDDVHCRGTEATLTQCQHRNPMGSTNCRHTEDAGVDCNPSAAVADTVRLVGGTSNMEGRVEIQHGGKWGTICDDHWDDKSAQVVCNQLKFTGTVGVPITSAYFSNGTGNTALPILLDDVTCRGTEPAISACDHKPWTTNNCKHKEDAGVICVRSSGAVTNLPIRLSGGRTKYEGRVEIQVYGKWGSVCDDSFTSRSAQVVCKMLGYQGGRVGGHYPGGRGPIWLDDVRCQGNEQSLLNCTLKPWGVNDCNHQEDVAVTCTAPSSAPKIVSTIDGGGSSGKLIAVVNGHSGTVCDDFATNALAMVVCRELGINTTHAIITKVAPASGTGATLPIVLDNVRCVGTEDSLAQCRYSTTNNCNHNEDLGIDCQVGFSPLQVRINGQSANAGRVEVNYNNTWGTICEDHFDHNDAAVICKQAGFDGTNAVATGVASFGQGSGPIWIDDLSCTGTETNIAFCRHSGFGITNCDHTEDAGVYCPSNTDHLAARLVGPSPNAGRLEVSFNSGPWGTVCDDRFNNRAAAVVCRMLGFPTINAQARNSGVYGAGNSTILLDEVSCSGNETNIFNCQHNALGSTDCRHSEDVGVICPGASSGVNLRARLVNGTSSSNGRLEVLYNGTWSTVCDDSFGNPEALVACRMLGFTNPSALAVSSSIYGPGTGTILLDDLQCTGTEKNLAQCGNKGFYNTNCKHSEDIGLQCSPQSVQLRLAGVNRRRFDSGRVEIRVGRDWGTVCDDNFDANAAKVVCRQLHFPSRAAVAVTAGSYGPGQGRILLDNVRCTGNESSIMDCYHSPVGTNNCQHSEDVGVICSDTSISSAGMKARLSGGSSNKQGRLEVFYNNQWGTVCDDGFNARDAKVACAMLSIPNAVPRVFPKGTYPAGTGIIWMDDVRCLGNETSLDDCRHQPLGTSNCAHGEDVGISCGPTATNPALQIRVVNGTNNQQGRVEVLHNNVWGTICDDRWGVPEATVACRQLGFQGSGYVAIPMANAFYGPGNGSIWLDDVTCNGTEQGLADCTLKPWGVNDCDHGEDAGLFCMPATTSPPPIAVRLVGGASQYEGRVEVRYNNYWGTVCDDSFDSRDASVVCTTLGLSGGTVLTRVGAGRGPIWMDDLACSGRESSLASCPFKGWGEHDCDHGEDVGVRCTNPGELDLQVKLTNGGGNDSGRVEVLYQGFWGTVCDLNFDDSAAGVVCRQLGYNSGRARAYGNARFGQAPDEERIWLSGVQCVGAEQHIGQCNLTLSAGNCDHTHDVGVACNGGTLQTVQARLAGGGNTHEGRVEINVNGTWGTVCDDDWDHNDAIVICRMLGFPTANVLARGGGHFVTSTAAPRKIWLDDVECTGNETTIAQCAHTAWGRTNCQHQEDAGVVCGGFVTASPVRLVGGLTTHEGRVEVFHNGTWGTICDDDVGPDEAAVICRAVGIKSQGAVAFSRARYGQGTGPIWIDDLSCAGSEGFLDMCAFRPWGQTNCRHSEDLGVSCGSVPGAVKVRLVGGGSSPNQGRVEIQVNGTWGTVCDDLWDSRDAGVVCAMLGFPRAGAQAATRARFGQGSGPIFLDDTQCTGTEETLLQCNAKPLGHSNCQHREDAGVICASTADQMRLVPGPDHGRLEVYHNGTWGTVCDDYVSGSNAIGVAQVVCRGLNQPYSGARAVPRSGQGAGTGQIWLDNVRCTGSETSFFQCQHDVWGRSNCHHTEDLGFICAAVTTTVPTTQVIPMTTPAPNTVFVTLAGTVTAYSGRVQVFYNNQWGTVCNDLWSNLDAAVICGMLGYARTGSTALTNPRTYGVGTGPIWMDNVGCKGTESSIAQCRNNGWGRHNCGHTEDAGVSCSTAQLPNQFLLFTDSNNRGIYRMDLNSYSFITIPLAGHQNPVAIDYDPVDVRIYWTDVGAREIRSASLDGTNNQTIRALSGTSTADGIAVDPLSRLIFYTDTGDDVIGVITISGNAHKTVITTNLDEPRAIVLDTMNGVMFWSDWGHQAKIERSNYDGSSRTAIITSGLTWPNALALDMKTQQIFWADASNQYPNKIERSDLFGDRRAQIYSEANSQFFGMAFYNNQLFLSDWQTSAHEIKRLNIDGTMVTQIGPSTFGRINDVHVHVNGAGPQGPNGCGAHNPGCSHFCIPTPSTPKCMCPDGFLLQADGKTCGSGQSCPALPTLNHGSILPASCTSGPSNNGATCTVTCTDPGFTLQSVPSIACLPSGTWSNSGAPIRCTDTQPPVVTCPGNPNPIAEKGKTSATVNWLTPRATDNSGALPTVVTSMTSPIVLNEGSYTVTATAFDGQGLSSTCSFTVTVIVNKCPMFKTPANAMLLTSPCPTYYGAKCRVACEPGYRLSTSASAVDVTCERSAGAVNHWDSVPTCNHMSAPTVTCPSDVAVTASSGTSAPVTWSTPTATSNAGNGQVAVVPSANSGTIFPEGTSVVTVRAYDGGFTSTCTFRVIVKVNRCPTLQAPAHGMIMTPSCQNTMGSSCRVSCRAGYTLKGVPDTVSCSLKGATASWDSTPTCSAVVCPKQPAPTNGALTGCTATLQYGTTCQQTCNNGYYLVGGTPVRTCLSDGTWSGERATCFSQSAAASAQSANGGGSGGGGSSNTVAIVVGTVIAVVLVALIVTGAFIYYKRMIYGPSMNQPGAIEMRSRPTRSTGGGLDNPLYDSQS</sequence>
<keyword evidence="4 7" id="KW-1015">Disulfide bond</keyword>
<evidence type="ECO:0000313" key="18">
    <source>
        <dbReference type="Proteomes" id="UP001374579"/>
    </source>
</evidence>
<feature type="disulfide bond" evidence="8">
    <location>
        <begin position="2523"/>
        <end position="2566"/>
    </location>
</feature>
<dbReference type="PROSITE" id="PS50835">
    <property type="entry name" value="IG_LIKE"/>
    <property type="match status" value="1"/>
</dbReference>
<feature type="domain" description="Ig-like" evidence="15">
    <location>
        <begin position="2272"/>
        <end position="2369"/>
    </location>
</feature>
<organism evidence="17 18">
    <name type="scientific">Littorina saxatilis</name>
    <dbReference type="NCBI Taxonomy" id="31220"/>
    <lineage>
        <taxon>Eukaryota</taxon>
        <taxon>Metazoa</taxon>
        <taxon>Spiralia</taxon>
        <taxon>Lophotrochozoa</taxon>
        <taxon>Mollusca</taxon>
        <taxon>Gastropoda</taxon>
        <taxon>Caenogastropoda</taxon>
        <taxon>Littorinimorpha</taxon>
        <taxon>Littorinoidea</taxon>
        <taxon>Littorinidae</taxon>
        <taxon>Littorina</taxon>
    </lineage>
</organism>
<feature type="disulfide bond" evidence="7">
    <location>
        <begin position="1645"/>
        <end position="1655"/>
    </location>
</feature>
<evidence type="ECO:0008006" key="19">
    <source>
        <dbReference type="Google" id="ProtNLM"/>
    </source>
</evidence>
<feature type="repeat" description="LDL-receptor class B" evidence="9">
    <location>
        <begin position="2005"/>
        <end position="2047"/>
    </location>
</feature>
<evidence type="ECO:0000256" key="3">
    <source>
        <dbReference type="ARBA" id="ARBA00022737"/>
    </source>
</evidence>
<gene>
    <name evidence="17" type="ORF">V1264_006261</name>
</gene>
<feature type="repeat" description="LDL-receptor class B" evidence="9">
    <location>
        <begin position="1961"/>
        <end position="2004"/>
    </location>
</feature>
<dbReference type="PROSITE" id="PS50825">
    <property type="entry name" value="HYR"/>
    <property type="match status" value="2"/>
</dbReference>
<evidence type="ECO:0000256" key="11">
    <source>
        <dbReference type="SAM" id="Phobius"/>
    </source>
</evidence>
<feature type="disulfide bond" evidence="7">
    <location>
        <begin position="1094"/>
        <end position="1104"/>
    </location>
</feature>
<keyword evidence="3" id="KW-0677">Repeat</keyword>
<feature type="domain" description="Sushi" evidence="16">
    <location>
        <begin position="2228"/>
        <end position="2293"/>
    </location>
</feature>
<dbReference type="SUPFAM" id="SSF57535">
    <property type="entry name" value="Complement control module/SCR domain"/>
    <property type="match status" value="4"/>
</dbReference>
<feature type="domain" description="SRCR" evidence="13">
    <location>
        <begin position="1465"/>
        <end position="1566"/>
    </location>
</feature>
<dbReference type="SUPFAM" id="SSF63825">
    <property type="entry name" value="YWTD domain"/>
    <property type="match status" value="1"/>
</dbReference>
<feature type="disulfide bond" evidence="7">
    <location>
        <begin position="215"/>
        <end position="225"/>
    </location>
</feature>
<keyword evidence="6" id="KW-0325">Glycoprotein</keyword>
<feature type="disulfide bond" evidence="7">
    <location>
        <begin position="1314"/>
        <end position="1324"/>
    </location>
</feature>
<feature type="disulfide bond" evidence="7">
    <location>
        <begin position="1535"/>
        <end position="1545"/>
    </location>
</feature>
<feature type="domain" description="SRCR" evidence="13">
    <location>
        <begin position="911"/>
        <end position="1012"/>
    </location>
</feature>
<feature type="domain" description="SRCR" evidence="13">
    <location>
        <begin position="1022"/>
        <end position="1125"/>
    </location>
</feature>
<accession>A0AAN9AXC9</accession>
<feature type="disulfide bond" evidence="7">
    <location>
        <begin position="1426"/>
        <end position="1436"/>
    </location>
</feature>
<keyword evidence="5" id="KW-0675">Receptor</keyword>
<dbReference type="Gene3D" id="2.120.10.30">
    <property type="entry name" value="TolB, C-terminal domain"/>
    <property type="match status" value="1"/>
</dbReference>
<dbReference type="GO" id="GO:0016020">
    <property type="term" value="C:membrane"/>
    <property type="evidence" value="ECO:0007669"/>
    <property type="project" value="InterPro"/>
</dbReference>
<feature type="disulfide bond" evidence="7">
    <location>
        <begin position="1880"/>
        <end position="1890"/>
    </location>
</feature>
<dbReference type="InterPro" id="IPR001190">
    <property type="entry name" value="SRCR"/>
</dbReference>
<keyword evidence="11" id="KW-0472">Membrane</keyword>
<dbReference type="PROSITE" id="PS50287">
    <property type="entry name" value="SRCR_2"/>
    <property type="match status" value="17"/>
</dbReference>
<feature type="disulfide bond" evidence="7">
    <location>
        <begin position="1754"/>
        <end position="1764"/>
    </location>
</feature>
<evidence type="ECO:0000259" key="16">
    <source>
        <dbReference type="PROSITE" id="PS50923"/>
    </source>
</evidence>
<dbReference type="Pfam" id="PF00084">
    <property type="entry name" value="Sushi"/>
    <property type="match status" value="3"/>
</dbReference>
<feature type="domain" description="SRCR" evidence="13">
    <location>
        <begin position="1809"/>
        <end position="1911"/>
    </location>
</feature>
<reference evidence="17 18" key="1">
    <citation type="submission" date="2024-02" db="EMBL/GenBank/DDBJ databases">
        <title>Chromosome-scale genome assembly of the rough periwinkle Littorina saxatilis.</title>
        <authorList>
            <person name="De Jode A."/>
            <person name="Faria R."/>
            <person name="Formenti G."/>
            <person name="Sims Y."/>
            <person name="Smith T.P."/>
            <person name="Tracey A."/>
            <person name="Wood J.M.D."/>
            <person name="Zagrodzka Z.B."/>
            <person name="Johannesson K."/>
            <person name="Butlin R.K."/>
            <person name="Leder E.H."/>
        </authorList>
    </citation>
    <scope>NUCLEOTIDE SEQUENCE [LARGE SCALE GENOMIC DNA]</scope>
    <source>
        <strain evidence="17">Snail1</strain>
        <tissue evidence="17">Muscle</tissue>
    </source>
</reference>
<feature type="domain" description="SRCR" evidence="13">
    <location>
        <begin position="797"/>
        <end position="900"/>
    </location>
</feature>
<dbReference type="InterPro" id="IPR011042">
    <property type="entry name" value="6-blade_b-propeller_TolB-like"/>
</dbReference>
<dbReference type="Pfam" id="PF00058">
    <property type="entry name" value="Ldl_recept_b"/>
    <property type="match status" value="2"/>
</dbReference>
<proteinExistence type="predicted"/>
<feature type="domain" description="SRCR" evidence="13">
    <location>
        <begin position="690"/>
        <end position="791"/>
    </location>
</feature>
<dbReference type="PROSITE" id="PS51120">
    <property type="entry name" value="LDLRB"/>
    <property type="match status" value="3"/>
</dbReference>
<evidence type="ECO:0000256" key="6">
    <source>
        <dbReference type="ARBA" id="ARBA00023180"/>
    </source>
</evidence>
<evidence type="ECO:0000256" key="4">
    <source>
        <dbReference type="ARBA" id="ARBA00023157"/>
    </source>
</evidence>
<feature type="domain" description="SRCR" evidence="13">
    <location>
        <begin position="363"/>
        <end position="463"/>
    </location>
</feature>
<feature type="chain" id="PRO_5042989896" description="Deleted in malignant brain tumors 1 protein-like" evidence="12">
    <location>
        <begin position="27"/>
        <end position="2730"/>
    </location>
</feature>
<feature type="domain" description="SRCR" evidence="13">
    <location>
        <begin position="1242"/>
        <end position="1344"/>
    </location>
</feature>
<dbReference type="PANTHER" id="PTHR19331">
    <property type="entry name" value="SCAVENGER RECEPTOR DOMAIN-CONTAINING"/>
    <property type="match status" value="1"/>
</dbReference>
<dbReference type="PRINTS" id="PR00258">
    <property type="entry name" value="SPERACTRCPTR"/>
</dbReference>
<dbReference type="InterPro" id="IPR003410">
    <property type="entry name" value="HYR_dom"/>
</dbReference>
<dbReference type="FunFam" id="2.120.10.30:FF:000241">
    <property type="entry name" value="Low-density lipoprotein receptor-related protein 6"/>
    <property type="match status" value="1"/>
</dbReference>
<keyword evidence="1" id="KW-0245">EGF-like domain</keyword>
<feature type="disulfide bond" evidence="7">
    <location>
        <begin position="981"/>
        <end position="991"/>
    </location>
</feature>
<keyword evidence="11" id="KW-0812">Transmembrane</keyword>
<feature type="signal peptide" evidence="12">
    <location>
        <begin position="1"/>
        <end position="26"/>
    </location>
</feature>
<dbReference type="InterPro" id="IPR035976">
    <property type="entry name" value="Sushi/SCR/CCP_sf"/>
</dbReference>
<feature type="domain" description="HYR" evidence="14">
    <location>
        <begin position="2292"/>
        <end position="2374"/>
    </location>
</feature>
<feature type="domain" description="Sushi" evidence="16">
    <location>
        <begin position="2521"/>
        <end position="2583"/>
    </location>
</feature>
<dbReference type="FunFam" id="3.10.250.10:FF:000006">
    <property type="entry name" value="neurotrypsin isoform X2"/>
    <property type="match status" value="4"/>
</dbReference>
<feature type="domain" description="Sushi" evidence="16">
    <location>
        <begin position="2375"/>
        <end position="2440"/>
    </location>
</feature>
<dbReference type="FunFam" id="3.10.250.10:FF:000011">
    <property type="entry name" value="Scavenger receptor class A member 5"/>
    <property type="match status" value="6"/>
</dbReference>
<feature type="domain" description="SRCR" evidence="13">
    <location>
        <begin position="471"/>
        <end position="571"/>
    </location>
</feature>
<dbReference type="SUPFAM" id="SSF57196">
    <property type="entry name" value="EGF/Laminin"/>
    <property type="match status" value="1"/>
</dbReference>
<feature type="disulfide bond" evidence="7">
    <location>
        <begin position="540"/>
        <end position="550"/>
    </location>
</feature>
<dbReference type="Pfam" id="PF14670">
    <property type="entry name" value="FXa_inhibition"/>
    <property type="match status" value="1"/>
</dbReference>
<dbReference type="Gene3D" id="2.10.70.10">
    <property type="entry name" value="Complement Module, domain 1"/>
    <property type="match status" value="4"/>
</dbReference>
<feature type="domain" description="SRCR" evidence="13">
    <location>
        <begin position="1353"/>
        <end position="1457"/>
    </location>
</feature>
<protein>
    <recommendedName>
        <fullName evidence="19">Deleted in malignant brain tumors 1 protein-like</fullName>
    </recommendedName>
</protein>
<keyword evidence="18" id="KW-1185">Reference proteome</keyword>
<feature type="domain" description="SRCR" evidence="13">
    <location>
        <begin position="1136"/>
        <end position="1233"/>
    </location>
</feature>
<evidence type="ECO:0000256" key="10">
    <source>
        <dbReference type="SAM" id="MobiDB-lite"/>
    </source>
</evidence>
<dbReference type="EMBL" id="JBAMIC010000018">
    <property type="protein sequence ID" value="KAK7094754.1"/>
    <property type="molecule type" value="Genomic_DNA"/>
</dbReference>
<dbReference type="SMART" id="SM00202">
    <property type="entry name" value="SR"/>
    <property type="match status" value="17"/>
</dbReference>
<feature type="domain" description="SRCR" evidence="13">
    <location>
        <begin position="30"/>
        <end position="132"/>
    </location>
</feature>
<feature type="region of interest" description="Disordered" evidence="10">
    <location>
        <begin position="2703"/>
        <end position="2730"/>
    </location>
</feature>
<feature type="domain" description="SRCR" evidence="13">
    <location>
        <begin position="1574"/>
        <end position="1676"/>
    </location>
</feature>
<feature type="disulfide bond" evidence="7">
    <location>
        <begin position="100"/>
        <end position="110"/>
    </location>
</feature>
<evidence type="ECO:0000256" key="9">
    <source>
        <dbReference type="PROSITE-ProRule" id="PRU00461"/>
    </source>
</evidence>
<feature type="domain" description="SRCR" evidence="13">
    <location>
        <begin position="579"/>
        <end position="680"/>
    </location>
</feature>
<dbReference type="FunFam" id="3.10.250.10:FF:000007">
    <property type="entry name" value="Soluble scavenger receptor cysteine-rich domain-containing protein SSC5D"/>
    <property type="match status" value="1"/>
</dbReference>
<dbReference type="PROSITE" id="PS50923">
    <property type="entry name" value="SUSHI"/>
    <property type="match status" value="4"/>
</dbReference>
<evidence type="ECO:0000313" key="17">
    <source>
        <dbReference type="EMBL" id="KAK7094754.1"/>
    </source>
</evidence>
<dbReference type="SMART" id="SM00032">
    <property type="entry name" value="CCP"/>
    <property type="match status" value="4"/>
</dbReference>
<dbReference type="InterPro" id="IPR036772">
    <property type="entry name" value="SRCR-like_dom_sf"/>
</dbReference>
<feature type="domain" description="HYR" evidence="14">
    <location>
        <begin position="2439"/>
        <end position="2520"/>
    </location>
</feature>
<keyword evidence="11" id="KW-1133">Transmembrane helix</keyword>
<feature type="disulfide bond" evidence="8">
    <location>
        <begin position="2586"/>
        <end position="2629"/>
    </location>
</feature>
<dbReference type="SUPFAM" id="SSF56487">
    <property type="entry name" value="SRCR-like"/>
    <property type="match status" value="17"/>
</dbReference>
<dbReference type="Proteomes" id="UP001374579">
    <property type="component" value="Unassembled WGS sequence"/>
</dbReference>
<feature type="disulfide bond" evidence="7">
    <location>
        <begin position="434"/>
        <end position="444"/>
    </location>
</feature>
<feature type="disulfide bond" evidence="7">
    <location>
        <begin position="760"/>
        <end position="770"/>
    </location>
</feature>
<dbReference type="InterPro" id="IPR000033">
    <property type="entry name" value="LDLR_classB_rpt"/>
</dbReference>
<dbReference type="Pfam" id="PF00530">
    <property type="entry name" value="SRCR"/>
    <property type="match status" value="17"/>
</dbReference>
<evidence type="ECO:0000256" key="1">
    <source>
        <dbReference type="ARBA" id="ARBA00022536"/>
    </source>
</evidence>
<feature type="disulfide bond" evidence="7">
    <location>
        <begin position="323"/>
        <end position="333"/>
    </location>
</feature>
<feature type="transmembrane region" description="Helical" evidence="11">
    <location>
        <begin position="2668"/>
        <end position="2692"/>
    </location>
</feature>
<name>A0AAN9AXC9_9CAEN</name>
<dbReference type="InterPro" id="IPR007110">
    <property type="entry name" value="Ig-like_dom"/>
</dbReference>